<evidence type="ECO:0000313" key="3">
    <source>
        <dbReference type="Proteomes" id="UP000291191"/>
    </source>
</evidence>
<name>A0A4Q5H801_9BACE</name>
<dbReference type="RefSeq" id="WP_021968091.1">
    <property type="nucleotide sequence ID" value="NZ_DAWCKB010000209.1"/>
</dbReference>
<dbReference type="PROSITE" id="PS51257">
    <property type="entry name" value="PROKAR_LIPOPROTEIN"/>
    <property type="match status" value="1"/>
</dbReference>
<evidence type="ECO:0008006" key="4">
    <source>
        <dbReference type="Google" id="ProtNLM"/>
    </source>
</evidence>
<sequence length="1050" mass="115746">MNKKFLSAILFGALMVGSTGTFTSCKDYDDDIKDLQGQLDKKASLDELNSKVSALEAAINGAKTDATAAKTKAEEALTKAQEALDKAGQGGSSAEIEALKAALEKAQSDLQKQIDKLASLDDVTAKVAALKKELEADFVTDEKLQALSTKVQTLTDEVVKLIGHRLTSLAVIPTTHINGIAAITFTTLQYTPQKYQVVADHESEVHATTPVLDHVNAATKANYISTEKNKAYFHVSPSVGIRTQDIKLPSFDGLKSENIITRAGVEITNNKPIEVTGYSINEKGVLEVTFKKEKSFLNTQLKTSNPTGTKESFYMASLKAPIAEANYTEDEAKDLAAGKIDGVYVNSEYARIEELIKLPYLANMRTDYSKTTTGNFADETQTDANGKFYVHYHDSICLYKSDANSLIDVYQPYDKALDLKTLVKVCVSDINNDHSKHEGLDNYADYGLAFRFRLANAAYIPQNDNTNKTDQQKFAQIDSPESGIMTSKVYNIPESATAVGREPIVCVSLIDTQNGNALIAQRYIKIKWTMEGKTLSVPFQPTLFNCTVENRVNTEMMNTMIYDKAKTGGMTKNEFHSIYTQFVDGTGAGTAIDIANPEEGVESHNILWTLSETDLGVFWPTQQEKTFTKTVTYKDPKGINADITVVMTRTIYMPALNVWGHMGTYWKGDKVYEVFNINPIVYGTKESNPAWNVVTGTNPTCNIYTDLLNGFLDDRYKKPTDGAAGVVYYTDKNVAGKKFYYPSFGPAQAGATMGANSNGVYYNDLGVRFVFDKARIANYKYTWKDGKEYTATLKNNDTELWINGQLAATIVNHAANLLNAAEQTYNIKLEEAVPAHPVTDFTNQPTEAAKALVGKLVPINLVADICGNGKNVTTVKQYEANIIEPLQVKKGEIKNFIDAQNEGSTIDVTDAFTYYSWNDNNQVVAKTGKGDLAEKLYEFYQVREAGWPLVAGSSTLDVTKIKTNLKPEGGNLEPVEGYTQGSLPANVEIKYEQKLVDGKLKDVLTYYNYSGTPVNKAYKLFIPVEYGYKWKTLINVYEVTVAPNSGTPGN</sequence>
<organism evidence="2 3">
    <name type="scientific">Bacteroides intestinalis</name>
    <dbReference type="NCBI Taxonomy" id="329854"/>
    <lineage>
        <taxon>Bacteria</taxon>
        <taxon>Pseudomonadati</taxon>
        <taxon>Bacteroidota</taxon>
        <taxon>Bacteroidia</taxon>
        <taxon>Bacteroidales</taxon>
        <taxon>Bacteroidaceae</taxon>
        <taxon>Bacteroides</taxon>
    </lineage>
</organism>
<feature type="coiled-coil region" evidence="1">
    <location>
        <begin position="45"/>
        <end position="123"/>
    </location>
</feature>
<evidence type="ECO:0000313" key="2">
    <source>
        <dbReference type="EMBL" id="RYT77681.1"/>
    </source>
</evidence>
<dbReference type="EMBL" id="RCXO01000033">
    <property type="protein sequence ID" value="RYT77681.1"/>
    <property type="molecule type" value="Genomic_DNA"/>
</dbReference>
<dbReference type="AlphaFoldDB" id="A0A4Q5H801"/>
<proteinExistence type="predicted"/>
<gene>
    <name evidence="2" type="ORF">EAJ06_20000</name>
</gene>
<dbReference type="Proteomes" id="UP000291191">
    <property type="component" value="Unassembled WGS sequence"/>
</dbReference>
<accession>A0A4Q5H801</accession>
<evidence type="ECO:0000256" key="1">
    <source>
        <dbReference type="SAM" id="Coils"/>
    </source>
</evidence>
<protein>
    <recommendedName>
        <fullName evidence="4">Cell surface protein</fullName>
    </recommendedName>
</protein>
<comment type="caution">
    <text evidence="2">The sequence shown here is derived from an EMBL/GenBank/DDBJ whole genome shotgun (WGS) entry which is preliminary data.</text>
</comment>
<keyword evidence="1" id="KW-0175">Coiled coil</keyword>
<reference evidence="2 3" key="1">
    <citation type="journal article" date="2019" name="Science, e1252229">
        <title>Invertible promoters mediate bacterial phase variation, antibiotic resistance, and host adaptation in the gut.</title>
        <authorList>
            <person name="Jiang X."/>
            <person name="Hall A.B."/>
            <person name="Arthur T.D."/>
            <person name="Plichta D.R."/>
            <person name="Covington C.T."/>
            <person name="Poyet M."/>
            <person name="Crothers J."/>
            <person name="Moses P.L."/>
            <person name="Tolonen A.C."/>
            <person name="Vlamakis H."/>
            <person name="Alm E.J."/>
            <person name="Xavier R.J."/>
        </authorList>
    </citation>
    <scope>NUCLEOTIDE SEQUENCE [LARGE SCALE GENOMIC DNA]</scope>
    <source>
        <strain evidence="3">bf_0095</strain>
    </source>
</reference>
<dbReference type="OrthoDB" id="1099207at2"/>
<keyword evidence="3" id="KW-1185">Reference proteome</keyword>